<evidence type="ECO:0000259" key="5">
    <source>
        <dbReference type="PROSITE" id="PS50305"/>
    </source>
</evidence>
<evidence type="ECO:0000313" key="7">
    <source>
        <dbReference type="Proteomes" id="UP001617427"/>
    </source>
</evidence>
<dbReference type="Gene3D" id="3.40.50.1220">
    <property type="entry name" value="TPP-binding domain"/>
    <property type="match status" value="1"/>
</dbReference>
<dbReference type="InterPro" id="IPR026590">
    <property type="entry name" value="Ssirtuin_cat_dom"/>
</dbReference>
<keyword evidence="4" id="KW-0862">Zinc</keyword>
<dbReference type="PANTHER" id="PTHR11085">
    <property type="entry name" value="NAD-DEPENDENT PROTEIN DEACYLASE SIRTUIN-5, MITOCHONDRIAL-RELATED"/>
    <property type="match status" value="1"/>
</dbReference>
<dbReference type="InterPro" id="IPR026591">
    <property type="entry name" value="Sirtuin_cat_small_dom_sf"/>
</dbReference>
<evidence type="ECO:0000313" key="6">
    <source>
        <dbReference type="EMBL" id="MFJ3046836.1"/>
    </source>
</evidence>
<proteinExistence type="predicted"/>
<keyword evidence="4" id="KW-0479">Metal-binding</keyword>
<feature type="binding site" evidence="4">
    <location>
        <position position="143"/>
    </location>
    <ligand>
        <name>Zn(2+)</name>
        <dbReference type="ChEBI" id="CHEBI:29105"/>
    </ligand>
</feature>
<dbReference type="EC" id="2.3.1.286" evidence="1"/>
<dbReference type="RefSeq" id="WP_402701134.1">
    <property type="nucleotide sequence ID" value="NZ_JBIUZV010000007.1"/>
</dbReference>
<dbReference type="InterPro" id="IPR003000">
    <property type="entry name" value="Sirtuin"/>
</dbReference>
<name>A0ABW8F0P4_9BURK</name>
<feature type="binding site" evidence="4">
    <location>
        <position position="194"/>
    </location>
    <ligand>
        <name>Zn(2+)</name>
        <dbReference type="ChEBI" id="CHEBI:29105"/>
    </ligand>
</feature>
<evidence type="ECO:0000256" key="1">
    <source>
        <dbReference type="ARBA" id="ARBA00012928"/>
    </source>
</evidence>
<evidence type="ECO:0000256" key="3">
    <source>
        <dbReference type="ARBA" id="ARBA00023027"/>
    </source>
</evidence>
<dbReference type="PROSITE" id="PS50305">
    <property type="entry name" value="SIRTUIN"/>
    <property type="match status" value="1"/>
</dbReference>
<feature type="domain" description="Deacetylase sirtuin-type" evidence="5">
    <location>
        <begin position="14"/>
        <end position="295"/>
    </location>
</feature>
<protein>
    <recommendedName>
        <fullName evidence="1">protein acetyllysine N-acetyltransferase</fullName>
        <ecNumber evidence="1">2.3.1.286</ecNumber>
    </recommendedName>
</protein>
<dbReference type="InterPro" id="IPR029035">
    <property type="entry name" value="DHS-like_NAD/FAD-binding_dom"/>
</dbReference>
<evidence type="ECO:0000256" key="2">
    <source>
        <dbReference type="ARBA" id="ARBA00022679"/>
    </source>
</evidence>
<dbReference type="InterPro" id="IPR050134">
    <property type="entry name" value="NAD-dep_sirtuin_deacylases"/>
</dbReference>
<keyword evidence="7" id="KW-1185">Reference proteome</keyword>
<gene>
    <name evidence="6" type="ORF">ACIPEN_13480</name>
</gene>
<accession>A0ABW8F0P4</accession>
<dbReference type="PANTHER" id="PTHR11085:SF10">
    <property type="entry name" value="NAD-DEPENDENT PROTEIN DEACYLASE SIRTUIN-5, MITOCHONDRIAL-RELATED"/>
    <property type="match status" value="1"/>
</dbReference>
<comment type="caution">
    <text evidence="6">The sequence shown here is derived from an EMBL/GenBank/DDBJ whole genome shotgun (WGS) entry which is preliminary data.</text>
</comment>
<keyword evidence="3" id="KW-0520">NAD</keyword>
<feature type="active site" description="Proton acceptor" evidence="4">
    <location>
        <position position="135"/>
    </location>
</feature>
<feature type="binding site" evidence="4">
    <location>
        <position position="146"/>
    </location>
    <ligand>
        <name>Zn(2+)</name>
        <dbReference type="ChEBI" id="CHEBI:29105"/>
    </ligand>
</feature>
<organism evidence="6 7">
    <name type="scientific">Herbaspirillum chlorophenolicum</name>
    <dbReference type="NCBI Taxonomy" id="211589"/>
    <lineage>
        <taxon>Bacteria</taxon>
        <taxon>Pseudomonadati</taxon>
        <taxon>Pseudomonadota</taxon>
        <taxon>Betaproteobacteria</taxon>
        <taxon>Burkholderiales</taxon>
        <taxon>Oxalobacteraceae</taxon>
        <taxon>Herbaspirillum</taxon>
    </lineage>
</organism>
<dbReference type="EMBL" id="JBIUZV010000007">
    <property type="protein sequence ID" value="MFJ3046836.1"/>
    <property type="molecule type" value="Genomic_DNA"/>
</dbReference>
<evidence type="ECO:0000256" key="4">
    <source>
        <dbReference type="PROSITE-ProRule" id="PRU00236"/>
    </source>
</evidence>
<keyword evidence="2" id="KW-0808">Transferase</keyword>
<feature type="binding site" evidence="4">
    <location>
        <position position="197"/>
    </location>
    <ligand>
        <name>Zn(2+)</name>
        <dbReference type="ChEBI" id="CHEBI:29105"/>
    </ligand>
</feature>
<dbReference type="Proteomes" id="UP001617427">
    <property type="component" value="Unassembled WGS sequence"/>
</dbReference>
<dbReference type="SUPFAM" id="SSF52467">
    <property type="entry name" value="DHS-like NAD/FAD-binding domain"/>
    <property type="match status" value="1"/>
</dbReference>
<dbReference type="Pfam" id="PF02146">
    <property type="entry name" value="SIR2"/>
    <property type="match status" value="1"/>
</dbReference>
<dbReference type="NCBIfam" id="NF003738">
    <property type="entry name" value="PRK05333.1"/>
    <property type="match status" value="1"/>
</dbReference>
<sequence>MSDSLQAATPTGTAAASGDELEALAHLLLTCSNVLVLTGAGISTASGIPDYRDEDGVRRGRLPIQGAEFRASEAARKRYWARSMLGWPRLAQARPNAAHRAIAQLEEAGRVAAVLTQNVDGLHQQAGSRRVMELHGSIHAVRCLSCGTFYERARIQSELEQFNPALACAEAAALPDGDAQLEPDADADFHVPSCGRCGGMLQPDVVFFGDGVPAARSAEAEQAAHACDAMLVVGSSLMVLSGFRFARMAAQAGKPVAAINRGLTRADPLLTLKIAASAESVLPQLTDLVLDGKRA</sequence>
<dbReference type="Gene3D" id="3.30.1600.10">
    <property type="entry name" value="SIR2/SIRT2 'Small Domain"/>
    <property type="match status" value="1"/>
</dbReference>
<reference evidence="6 7" key="1">
    <citation type="submission" date="2024-10" db="EMBL/GenBank/DDBJ databases">
        <title>The Natural Products Discovery Center: Release of the First 8490 Sequenced Strains for Exploring Actinobacteria Biosynthetic Diversity.</title>
        <authorList>
            <person name="Kalkreuter E."/>
            <person name="Kautsar S.A."/>
            <person name="Yang D."/>
            <person name="Bader C.D."/>
            <person name="Teijaro C.N."/>
            <person name="Fluegel L."/>
            <person name="Davis C.M."/>
            <person name="Simpson J.R."/>
            <person name="Lauterbach L."/>
            <person name="Steele A.D."/>
            <person name="Gui C."/>
            <person name="Meng S."/>
            <person name="Li G."/>
            <person name="Viehrig K."/>
            <person name="Ye F."/>
            <person name="Su P."/>
            <person name="Kiefer A.F."/>
            <person name="Nichols A."/>
            <person name="Cepeda A.J."/>
            <person name="Yan W."/>
            <person name="Fan B."/>
            <person name="Jiang Y."/>
            <person name="Adhikari A."/>
            <person name="Zheng C.-J."/>
            <person name="Schuster L."/>
            <person name="Cowan T.M."/>
            <person name="Smanski M.J."/>
            <person name="Chevrette M.G."/>
            <person name="De Carvalho L.P.S."/>
            <person name="Shen B."/>
        </authorList>
    </citation>
    <scope>NUCLEOTIDE SEQUENCE [LARGE SCALE GENOMIC DNA]</scope>
    <source>
        <strain evidence="6 7">NPDC087045</strain>
    </source>
</reference>